<name>A0A8H7J2G5_9PLEO</name>
<organism evidence="1 2">
    <name type="scientific">Ascochyta lentis</name>
    <dbReference type="NCBI Taxonomy" id="205686"/>
    <lineage>
        <taxon>Eukaryota</taxon>
        <taxon>Fungi</taxon>
        <taxon>Dikarya</taxon>
        <taxon>Ascomycota</taxon>
        <taxon>Pezizomycotina</taxon>
        <taxon>Dothideomycetes</taxon>
        <taxon>Pleosporomycetidae</taxon>
        <taxon>Pleosporales</taxon>
        <taxon>Pleosporineae</taxon>
        <taxon>Didymellaceae</taxon>
        <taxon>Ascochyta</taxon>
    </lineage>
</organism>
<evidence type="ECO:0000313" key="2">
    <source>
        <dbReference type="Proteomes" id="UP000651452"/>
    </source>
</evidence>
<accession>A0A8H7J2G5</accession>
<proteinExistence type="predicted"/>
<dbReference type="AlphaFoldDB" id="A0A8H7J2G5"/>
<protein>
    <submittedName>
        <fullName evidence="1">Uncharacterized protein</fullName>
    </submittedName>
</protein>
<reference evidence="1" key="2">
    <citation type="submission" date="2020-09" db="EMBL/GenBank/DDBJ databases">
        <title>Reference genome assembly for Australian Ascochyta lentis isolate Al4.</title>
        <authorList>
            <person name="Lee R.C."/>
            <person name="Farfan-Caceres L.M."/>
            <person name="Debler J.W."/>
            <person name="Williams A.H."/>
            <person name="Henares B.M."/>
        </authorList>
    </citation>
    <scope>NUCLEOTIDE SEQUENCE</scope>
    <source>
        <strain evidence="1">Al4</strain>
    </source>
</reference>
<keyword evidence="2" id="KW-1185">Reference proteome</keyword>
<gene>
    <name evidence="1" type="ORF">EKO04_007626</name>
</gene>
<reference evidence="1" key="1">
    <citation type="submission" date="2018-12" db="EMBL/GenBank/DDBJ databases">
        <authorList>
            <person name="Syme R.A."/>
            <person name="Farfan-Caceres L."/>
            <person name="Lichtenzveig J."/>
        </authorList>
    </citation>
    <scope>NUCLEOTIDE SEQUENCE</scope>
    <source>
        <strain evidence="1">Al4</strain>
    </source>
</reference>
<evidence type="ECO:0000313" key="1">
    <source>
        <dbReference type="EMBL" id="KAF9694391.1"/>
    </source>
</evidence>
<comment type="caution">
    <text evidence="1">The sequence shown here is derived from an EMBL/GenBank/DDBJ whole genome shotgun (WGS) entry which is preliminary data.</text>
</comment>
<dbReference type="EMBL" id="RZGK01000013">
    <property type="protein sequence ID" value="KAF9694391.1"/>
    <property type="molecule type" value="Genomic_DNA"/>
</dbReference>
<dbReference type="Proteomes" id="UP000651452">
    <property type="component" value="Unassembled WGS sequence"/>
</dbReference>
<dbReference type="OrthoDB" id="3796009at2759"/>
<sequence length="287" mass="33317">MNQTFLPHLLPSGHKTQVTSPVIAIHPYQQACTFIPPFFNMPVEDMIPHEVPKDSPASSPQLYYPKQGGLTWEDFHPAPLDEKESLPLHKEDSRPGTNWKQIANSIYAHRTRFALHNKPIGNPRCCNLDRSTVLAVYQEALAILEHTSDLDAEKIYREVRRKVDVILDIRTAQPNDSIFLIEDTFLKPLEPQYAYPRLNYYNRGDGQEDDRSFGGGWPRLKAWRKEGWPHVYPKQAVEQEKKMRAELKRKGRRRLRPTRSEEVLIGYHIDAAEWGDEVDADSERPWK</sequence>